<evidence type="ECO:0000259" key="1">
    <source>
        <dbReference type="PROSITE" id="PS50902"/>
    </source>
</evidence>
<feature type="domain" description="Flavodoxin-like" evidence="1">
    <location>
        <begin position="251"/>
        <end position="391"/>
    </location>
</feature>
<dbReference type="SUPFAM" id="SSF52218">
    <property type="entry name" value="Flavoproteins"/>
    <property type="match status" value="1"/>
</dbReference>
<dbReference type="GO" id="GO:0010181">
    <property type="term" value="F:FMN binding"/>
    <property type="evidence" value="ECO:0007669"/>
    <property type="project" value="InterPro"/>
</dbReference>
<dbReference type="AlphaFoldDB" id="A0A0F9T489"/>
<dbReference type="InterPro" id="IPR036866">
    <property type="entry name" value="RibonucZ/Hydroxyglut_hydro"/>
</dbReference>
<dbReference type="CDD" id="cd07709">
    <property type="entry name" value="flavodiiron_proteins_MBL-fold"/>
    <property type="match status" value="1"/>
</dbReference>
<reference evidence="2" key="1">
    <citation type="journal article" date="2015" name="Nature">
        <title>Complex archaea that bridge the gap between prokaryotes and eukaryotes.</title>
        <authorList>
            <person name="Spang A."/>
            <person name="Saw J.H."/>
            <person name="Jorgensen S.L."/>
            <person name="Zaremba-Niedzwiedzka K."/>
            <person name="Martijn J."/>
            <person name="Lind A.E."/>
            <person name="van Eijk R."/>
            <person name="Schleper C."/>
            <person name="Guy L."/>
            <person name="Ettema T.J."/>
        </authorList>
    </citation>
    <scope>NUCLEOTIDE SEQUENCE</scope>
</reference>
<accession>A0A0F9T489</accession>
<proteinExistence type="predicted"/>
<dbReference type="Gene3D" id="3.60.15.10">
    <property type="entry name" value="Ribonuclease Z/Hydroxyacylglutathione hydrolase-like"/>
    <property type="match status" value="1"/>
</dbReference>
<comment type="caution">
    <text evidence="2">The sequence shown here is derived from an EMBL/GenBank/DDBJ whole genome shotgun (WGS) entry which is preliminary data.</text>
</comment>
<dbReference type="PIRSF" id="PIRSF005243">
    <property type="entry name" value="ROO"/>
    <property type="match status" value="1"/>
</dbReference>
<dbReference type="InterPro" id="IPR001279">
    <property type="entry name" value="Metallo-B-lactamas"/>
</dbReference>
<dbReference type="InterPro" id="IPR016440">
    <property type="entry name" value="Rubredoxin-O_OxRdtase"/>
</dbReference>
<dbReference type="PANTHER" id="PTHR43717">
    <property type="entry name" value="ANAEROBIC NITRIC OXIDE REDUCTASE FLAVORUBREDOXIN"/>
    <property type="match status" value="1"/>
</dbReference>
<organism evidence="2">
    <name type="scientific">marine sediment metagenome</name>
    <dbReference type="NCBI Taxonomy" id="412755"/>
    <lineage>
        <taxon>unclassified sequences</taxon>
        <taxon>metagenomes</taxon>
        <taxon>ecological metagenomes</taxon>
    </lineage>
</organism>
<dbReference type="InterPro" id="IPR045761">
    <property type="entry name" value="ODP_dom"/>
</dbReference>
<dbReference type="PROSITE" id="PS50902">
    <property type="entry name" value="FLAVODOXIN_LIKE"/>
    <property type="match status" value="1"/>
</dbReference>
<dbReference type="Gene3D" id="3.40.50.360">
    <property type="match status" value="1"/>
</dbReference>
<dbReference type="InterPro" id="IPR008254">
    <property type="entry name" value="Flavodoxin/NO_synth"/>
</dbReference>
<protein>
    <recommendedName>
        <fullName evidence="1">Flavodoxin-like domain-containing protein</fullName>
    </recommendedName>
</protein>
<dbReference type="EMBL" id="LAZR01001971">
    <property type="protein sequence ID" value="KKN36353.1"/>
    <property type="molecule type" value="Genomic_DNA"/>
</dbReference>
<dbReference type="Pfam" id="PF19583">
    <property type="entry name" value="ODP"/>
    <property type="match status" value="1"/>
</dbReference>
<dbReference type="SMART" id="SM00849">
    <property type="entry name" value="Lactamase_B"/>
    <property type="match status" value="1"/>
</dbReference>
<dbReference type="GO" id="GO:0046872">
    <property type="term" value="F:metal ion binding"/>
    <property type="evidence" value="ECO:0007669"/>
    <property type="project" value="InterPro"/>
</dbReference>
<dbReference type="NCBIfam" id="NF008887">
    <property type="entry name" value="PRK11921.1"/>
    <property type="match status" value="1"/>
</dbReference>
<dbReference type="GO" id="GO:0016491">
    <property type="term" value="F:oxidoreductase activity"/>
    <property type="evidence" value="ECO:0007669"/>
    <property type="project" value="InterPro"/>
</dbReference>
<name>A0A0F9T489_9ZZZZ</name>
<dbReference type="SUPFAM" id="SSF56281">
    <property type="entry name" value="Metallo-hydrolase/oxidoreductase"/>
    <property type="match status" value="1"/>
</dbReference>
<dbReference type="GO" id="GO:0009055">
    <property type="term" value="F:electron transfer activity"/>
    <property type="evidence" value="ECO:0007669"/>
    <property type="project" value="InterPro"/>
</dbReference>
<gene>
    <name evidence="2" type="ORF">LCGC14_0774540</name>
</gene>
<dbReference type="PANTHER" id="PTHR43717:SF1">
    <property type="entry name" value="ANAEROBIC NITRIC OXIDE REDUCTASE FLAVORUBREDOXIN"/>
    <property type="match status" value="1"/>
</dbReference>
<dbReference type="Pfam" id="PF00258">
    <property type="entry name" value="Flavodoxin_1"/>
    <property type="match status" value="1"/>
</dbReference>
<dbReference type="InterPro" id="IPR029039">
    <property type="entry name" value="Flavoprotein-like_sf"/>
</dbReference>
<sequence length="400" mass="45559">MKEIKKDVYWVGKVDWELRKFHGDEYSTHRGTTYNSYLVKEKKTALIDTVWSPFSAEFVENLKKYVSLKEIDYVVANHAEIDHSGGLAELMEIIPETPVYCTKSGVKSLKGHFHKDWNFVPVKTGDKLNLGKKELMFIEAPMLHWPDSMFCYLTEENLLFSNDAFGQHLASELMYNDLVDQAELFQECIKYYANILTPFSGLVEKKIDEFKSLNVPVDMICPSHGVIWRDNPLQIVGKYLDWSKNYRENQITIVYDTMWNGTRKMAEAIAKGIKSADDKAVVKLFNISRSDKNDVATEVFKSKALLVGSPTFNRGILSAVAGFMEQIRGLKFKEKKAAAFGTYGWSAESVDVISKGLESAGFDLLEDGIKSIWNPDENSLKECVDFGKEIAVKTRFPNRQ</sequence>
<evidence type="ECO:0000313" key="2">
    <source>
        <dbReference type="EMBL" id="KKN36353.1"/>
    </source>
</evidence>